<dbReference type="RefSeq" id="WP_051968448.1">
    <property type="nucleotide sequence ID" value="NZ_CP091519.2"/>
</dbReference>
<keyword evidence="6" id="KW-1185">Reference proteome</keyword>
<evidence type="ECO:0000256" key="1">
    <source>
        <dbReference type="ARBA" id="ARBA00023015"/>
    </source>
</evidence>
<evidence type="ECO:0000313" key="5">
    <source>
        <dbReference type="EMBL" id="SSY80109.1"/>
    </source>
</evidence>
<keyword evidence="2" id="KW-0238">DNA-binding</keyword>
<sequence>MNIEVQNFLINTQGERIRLERQRLNLTQAQVAESVGVGKTTVINWEKEDGTSPNSIQMAKLLQMGFNILYILTGEVQENINNEKVEQNSDFVLIPYYQMEISAGLGVNSALGGTPKKYLAFRKDWLKTKGLNSDDLIAASPTGDSMGETIPNGCTMLIDTSKTTPRDGSIYVLRNGDTFWVKRVQIQLDGVLLLISDNPAYEKMPLDFKTNSNAQVIGQVIYVSKDIH</sequence>
<dbReference type="InterPro" id="IPR039418">
    <property type="entry name" value="LexA-like"/>
</dbReference>
<dbReference type="EMBL" id="UFSO01000003">
    <property type="protein sequence ID" value="SSY80109.1"/>
    <property type="molecule type" value="Genomic_DNA"/>
</dbReference>
<dbReference type="AlphaFoldDB" id="A0A376BT84"/>
<dbReference type="Pfam" id="PF00717">
    <property type="entry name" value="Peptidase_S24"/>
    <property type="match status" value="1"/>
</dbReference>
<proteinExistence type="predicted"/>
<dbReference type="InterPro" id="IPR001387">
    <property type="entry name" value="Cro/C1-type_HTH"/>
</dbReference>
<name>A0A376BT84_9NEIS</name>
<dbReference type="Pfam" id="PF01381">
    <property type="entry name" value="HTH_3"/>
    <property type="match status" value="1"/>
</dbReference>
<dbReference type="PANTHER" id="PTHR40661:SF3">
    <property type="entry name" value="FELS-1 PROPHAGE TRANSCRIPTIONAL REGULATOR"/>
    <property type="match status" value="1"/>
</dbReference>
<dbReference type="PROSITE" id="PS50943">
    <property type="entry name" value="HTH_CROC1"/>
    <property type="match status" value="1"/>
</dbReference>
<dbReference type="Proteomes" id="UP000254209">
    <property type="component" value="Unassembled WGS sequence"/>
</dbReference>
<evidence type="ECO:0000256" key="2">
    <source>
        <dbReference type="ARBA" id="ARBA00023125"/>
    </source>
</evidence>
<dbReference type="InterPro" id="IPR010982">
    <property type="entry name" value="Lambda_DNA-bd_dom_sf"/>
</dbReference>
<dbReference type="InterPro" id="IPR036286">
    <property type="entry name" value="LexA/Signal_pep-like_sf"/>
</dbReference>
<gene>
    <name evidence="5" type="ORF">NCTC10283_01663</name>
</gene>
<dbReference type="CDD" id="cd06529">
    <property type="entry name" value="S24_LexA-like"/>
    <property type="match status" value="1"/>
</dbReference>
<evidence type="ECO:0000259" key="4">
    <source>
        <dbReference type="PROSITE" id="PS50943"/>
    </source>
</evidence>
<keyword evidence="1" id="KW-0805">Transcription regulation</keyword>
<accession>A0A376BT84</accession>
<dbReference type="InterPro" id="IPR015927">
    <property type="entry name" value="Peptidase_S24_S26A/B/C"/>
</dbReference>
<dbReference type="GO" id="GO:0003677">
    <property type="term" value="F:DNA binding"/>
    <property type="evidence" value="ECO:0007669"/>
    <property type="project" value="UniProtKB-KW"/>
</dbReference>
<dbReference type="SMART" id="SM00530">
    <property type="entry name" value="HTH_XRE"/>
    <property type="match status" value="1"/>
</dbReference>
<evidence type="ECO:0000256" key="3">
    <source>
        <dbReference type="ARBA" id="ARBA00023163"/>
    </source>
</evidence>
<keyword evidence="3" id="KW-0804">Transcription</keyword>
<dbReference type="Gene3D" id="2.10.109.10">
    <property type="entry name" value="Umud Fragment, subunit A"/>
    <property type="match status" value="1"/>
</dbReference>
<dbReference type="PANTHER" id="PTHR40661">
    <property type="match status" value="1"/>
</dbReference>
<dbReference type="SUPFAM" id="SSF51306">
    <property type="entry name" value="LexA/Signal peptidase"/>
    <property type="match status" value="1"/>
</dbReference>
<dbReference type="SUPFAM" id="SSF47413">
    <property type="entry name" value="lambda repressor-like DNA-binding domains"/>
    <property type="match status" value="1"/>
</dbReference>
<feature type="domain" description="HTH cro/C1-type" evidence="4">
    <location>
        <begin position="17"/>
        <end position="71"/>
    </location>
</feature>
<dbReference type="Gene3D" id="1.10.260.40">
    <property type="entry name" value="lambda repressor-like DNA-binding domains"/>
    <property type="match status" value="1"/>
</dbReference>
<organism evidence="5 6">
    <name type="scientific">Alysiella crassa</name>
    <dbReference type="NCBI Taxonomy" id="153491"/>
    <lineage>
        <taxon>Bacteria</taxon>
        <taxon>Pseudomonadati</taxon>
        <taxon>Pseudomonadota</taxon>
        <taxon>Betaproteobacteria</taxon>
        <taxon>Neisseriales</taxon>
        <taxon>Neisseriaceae</taxon>
        <taxon>Alysiella</taxon>
    </lineage>
</organism>
<reference evidence="5 6" key="1">
    <citation type="submission" date="2018-06" db="EMBL/GenBank/DDBJ databases">
        <authorList>
            <consortium name="Pathogen Informatics"/>
            <person name="Doyle S."/>
        </authorList>
    </citation>
    <scope>NUCLEOTIDE SEQUENCE [LARGE SCALE GENOMIC DNA]</scope>
    <source>
        <strain evidence="5 6">NCTC10283</strain>
    </source>
</reference>
<dbReference type="CDD" id="cd00093">
    <property type="entry name" value="HTH_XRE"/>
    <property type="match status" value="1"/>
</dbReference>
<dbReference type="OrthoDB" id="8613261at2"/>
<evidence type="ECO:0000313" key="6">
    <source>
        <dbReference type="Proteomes" id="UP000254209"/>
    </source>
</evidence>
<protein>
    <submittedName>
        <fullName evidence="5">Uncharacterized HTH-type transcriptional regulator HI_1476</fullName>
    </submittedName>
</protein>
<dbReference type="STRING" id="1120980.GCA_000745955_00776"/>